<feature type="region of interest" description="Disordered" evidence="1">
    <location>
        <begin position="94"/>
        <end position="115"/>
    </location>
</feature>
<evidence type="ECO:0000313" key="3">
    <source>
        <dbReference type="Proteomes" id="UP000256964"/>
    </source>
</evidence>
<feature type="compositionally biased region" description="Basic and acidic residues" evidence="1">
    <location>
        <begin position="94"/>
        <end position="113"/>
    </location>
</feature>
<proteinExistence type="predicted"/>
<dbReference type="OrthoDB" id="2678231at2759"/>
<name>A0A371D3A8_9APHY</name>
<accession>A0A371D3A8</accession>
<dbReference type="Proteomes" id="UP000256964">
    <property type="component" value="Unassembled WGS sequence"/>
</dbReference>
<sequence length="306" mass="34255">MGRLNTPLVQRASPAPSKLHKPSRIATRAAQHQKSPYVAAARVAVGRSPGPRARLHSTNTNRFLSSRSQLSTIHEEPDEDDVLDDSRELYRHFDTRTHAHEDTRPGPSRRQDRDDDVDMLGWDEETTLVAMLQDDASEEDEEEYLMAMVEQLKAPMAAQGSALRQYLKETLLPAINQVKGVHGELDDKVDLAFGAGLLTFDEVCKKVERIALRDEDELKTARAESQRNITKTLQALEEAYTRRKELWTALDDDLERCATRAAGALEALSTDVEQTIAIQDKKSKALDKDSSAASNKKMIQGLLQKL</sequence>
<evidence type="ECO:0000313" key="2">
    <source>
        <dbReference type="EMBL" id="RDX47013.1"/>
    </source>
</evidence>
<protein>
    <submittedName>
        <fullName evidence="2">Uncharacterized protein</fullName>
    </submittedName>
</protein>
<evidence type="ECO:0000256" key="1">
    <source>
        <dbReference type="SAM" id="MobiDB-lite"/>
    </source>
</evidence>
<keyword evidence="3" id="KW-1185">Reference proteome</keyword>
<dbReference type="AlphaFoldDB" id="A0A371D3A8"/>
<reference evidence="2 3" key="1">
    <citation type="journal article" date="2018" name="Biotechnol. Biofuels">
        <title>Integrative visual omics of the white-rot fungus Polyporus brumalis exposes the biotechnological potential of its oxidative enzymes for delignifying raw plant biomass.</title>
        <authorList>
            <person name="Miyauchi S."/>
            <person name="Rancon A."/>
            <person name="Drula E."/>
            <person name="Hage H."/>
            <person name="Chaduli D."/>
            <person name="Favel A."/>
            <person name="Grisel S."/>
            <person name="Henrissat B."/>
            <person name="Herpoel-Gimbert I."/>
            <person name="Ruiz-Duenas F.J."/>
            <person name="Chevret D."/>
            <person name="Hainaut M."/>
            <person name="Lin J."/>
            <person name="Wang M."/>
            <person name="Pangilinan J."/>
            <person name="Lipzen A."/>
            <person name="Lesage-Meessen L."/>
            <person name="Navarro D."/>
            <person name="Riley R."/>
            <person name="Grigoriev I.V."/>
            <person name="Zhou S."/>
            <person name="Raouche S."/>
            <person name="Rosso M.N."/>
        </authorList>
    </citation>
    <scope>NUCLEOTIDE SEQUENCE [LARGE SCALE GENOMIC DNA]</scope>
    <source>
        <strain evidence="2 3">BRFM 1820</strain>
    </source>
</reference>
<feature type="region of interest" description="Disordered" evidence="1">
    <location>
        <begin position="1"/>
        <end position="37"/>
    </location>
</feature>
<gene>
    <name evidence="2" type="ORF">OH76DRAFT_1473180</name>
</gene>
<organism evidence="2 3">
    <name type="scientific">Lentinus brumalis</name>
    <dbReference type="NCBI Taxonomy" id="2498619"/>
    <lineage>
        <taxon>Eukaryota</taxon>
        <taxon>Fungi</taxon>
        <taxon>Dikarya</taxon>
        <taxon>Basidiomycota</taxon>
        <taxon>Agaricomycotina</taxon>
        <taxon>Agaricomycetes</taxon>
        <taxon>Polyporales</taxon>
        <taxon>Polyporaceae</taxon>
        <taxon>Lentinus</taxon>
    </lineage>
</organism>
<dbReference type="EMBL" id="KZ857422">
    <property type="protein sequence ID" value="RDX47013.1"/>
    <property type="molecule type" value="Genomic_DNA"/>
</dbReference>